<comment type="caution">
    <text evidence="8">The sequence shown here is derived from an EMBL/GenBank/DDBJ whole genome shotgun (WGS) entry which is preliminary data.</text>
</comment>
<keyword evidence="3 6" id="KW-1133">Transmembrane helix</keyword>
<feature type="transmembrane region" description="Helical" evidence="6">
    <location>
        <begin position="96"/>
        <end position="115"/>
    </location>
</feature>
<evidence type="ECO:0000256" key="4">
    <source>
        <dbReference type="ARBA" id="ARBA00023136"/>
    </source>
</evidence>
<accession>A0A9Q1CCU6</accession>
<keyword evidence="4 5" id="KW-0472">Membrane</keyword>
<dbReference type="PANTHER" id="PTHR22776:SF102">
    <property type="entry name" value="RH30783P"/>
    <property type="match status" value="1"/>
</dbReference>
<evidence type="ECO:0000313" key="9">
    <source>
        <dbReference type="Proteomes" id="UP001152320"/>
    </source>
</evidence>
<sequence length="180" mass="20050">MADTEAMIYPSQEYEIPTGLAYLKLPEAILEITEAVMMLATIIAVVATPDRNPEEEFYDHLVQTSAIFLVITSAIILLYVTGLVRKVPIPWSMLELFYCAIAAIVTMTMAAHVAANTEGKAGLILASVFAFLAMIVYFCEMFYAIRAWRRSIIKVTLEAVEQGRMEGYSYKHPSGTQPQI</sequence>
<dbReference type="AlphaFoldDB" id="A0A9Q1CCU6"/>
<evidence type="ECO:0000256" key="2">
    <source>
        <dbReference type="ARBA" id="ARBA00022692"/>
    </source>
</evidence>
<dbReference type="OrthoDB" id="10028364at2759"/>
<reference evidence="8" key="1">
    <citation type="submission" date="2021-10" db="EMBL/GenBank/DDBJ databases">
        <title>Tropical sea cucumber genome reveals ecological adaptation and Cuvierian tubules defense mechanism.</title>
        <authorList>
            <person name="Chen T."/>
        </authorList>
    </citation>
    <scope>NUCLEOTIDE SEQUENCE</scope>
    <source>
        <strain evidence="8">Nanhai2018</strain>
        <tissue evidence="8">Muscle</tissue>
    </source>
</reference>
<organism evidence="8 9">
    <name type="scientific">Holothuria leucospilota</name>
    <name type="common">Black long sea cucumber</name>
    <name type="synonym">Mertensiothuria leucospilota</name>
    <dbReference type="NCBI Taxonomy" id="206669"/>
    <lineage>
        <taxon>Eukaryota</taxon>
        <taxon>Metazoa</taxon>
        <taxon>Echinodermata</taxon>
        <taxon>Eleutherozoa</taxon>
        <taxon>Echinozoa</taxon>
        <taxon>Holothuroidea</taxon>
        <taxon>Aspidochirotacea</taxon>
        <taxon>Aspidochirotida</taxon>
        <taxon>Holothuriidae</taxon>
        <taxon>Holothuria</taxon>
    </lineage>
</organism>
<name>A0A9Q1CCU6_HOLLE</name>
<protein>
    <recommendedName>
        <fullName evidence="7">MARVEL domain-containing protein</fullName>
    </recommendedName>
</protein>
<keyword evidence="2 5" id="KW-0812">Transmembrane</keyword>
<dbReference type="GO" id="GO:0016020">
    <property type="term" value="C:membrane"/>
    <property type="evidence" value="ECO:0007669"/>
    <property type="project" value="UniProtKB-SubCell"/>
</dbReference>
<feature type="transmembrane region" description="Helical" evidence="6">
    <location>
        <begin position="28"/>
        <end position="46"/>
    </location>
</feature>
<feature type="transmembrane region" description="Helical" evidence="6">
    <location>
        <begin position="66"/>
        <end position="84"/>
    </location>
</feature>
<evidence type="ECO:0000313" key="8">
    <source>
        <dbReference type="EMBL" id="KAJ8042199.1"/>
    </source>
</evidence>
<dbReference type="EMBL" id="JAIZAY010000005">
    <property type="protein sequence ID" value="KAJ8042199.1"/>
    <property type="molecule type" value="Genomic_DNA"/>
</dbReference>
<feature type="domain" description="MARVEL" evidence="7">
    <location>
        <begin position="22"/>
        <end position="149"/>
    </location>
</feature>
<evidence type="ECO:0000256" key="3">
    <source>
        <dbReference type="ARBA" id="ARBA00022989"/>
    </source>
</evidence>
<dbReference type="PANTHER" id="PTHR22776">
    <property type="entry name" value="MARVEL-CONTAINING POTENTIAL LIPID RAFT-ASSOCIATED PROTEIN"/>
    <property type="match status" value="1"/>
</dbReference>
<keyword evidence="9" id="KW-1185">Reference proteome</keyword>
<feature type="transmembrane region" description="Helical" evidence="6">
    <location>
        <begin position="121"/>
        <end position="145"/>
    </location>
</feature>
<evidence type="ECO:0000256" key="5">
    <source>
        <dbReference type="PROSITE-ProRule" id="PRU00581"/>
    </source>
</evidence>
<evidence type="ECO:0000259" key="7">
    <source>
        <dbReference type="PROSITE" id="PS51225"/>
    </source>
</evidence>
<comment type="subcellular location">
    <subcellularLocation>
        <location evidence="1">Membrane</location>
        <topology evidence="1">Multi-pass membrane protein</topology>
    </subcellularLocation>
</comment>
<proteinExistence type="predicted"/>
<gene>
    <name evidence="8" type="ORF">HOLleu_13200</name>
</gene>
<dbReference type="PROSITE" id="PS51225">
    <property type="entry name" value="MARVEL"/>
    <property type="match status" value="1"/>
</dbReference>
<evidence type="ECO:0000256" key="1">
    <source>
        <dbReference type="ARBA" id="ARBA00004141"/>
    </source>
</evidence>
<evidence type="ECO:0000256" key="6">
    <source>
        <dbReference type="SAM" id="Phobius"/>
    </source>
</evidence>
<dbReference type="InterPro" id="IPR008253">
    <property type="entry name" value="Marvel"/>
</dbReference>
<dbReference type="Proteomes" id="UP001152320">
    <property type="component" value="Chromosome 5"/>
</dbReference>
<dbReference type="InterPro" id="IPR050578">
    <property type="entry name" value="MARVEL-CKLF_proteins"/>
</dbReference>